<name>A0A0E9W1S8_ANGAN</name>
<protein>
    <submittedName>
        <fullName evidence="1">Uncharacterized protein</fullName>
    </submittedName>
</protein>
<dbReference type="EMBL" id="GBXM01025052">
    <property type="protein sequence ID" value="JAH83525.1"/>
    <property type="molecule type" value="Transcribed_RNA"/>
</dbReference>
<sequence>MQLTLRAHF</sequence>
<reference evidence="1" key="1">
    <citation type="submission" date="2014-11" db="EMBL/GenBank/DDBJ databases">
        <authorList>
            <person name="Amaro Gonzalez C."/>
        </authorList>
    </citation>
    <scope>NUCLEOTIDE SEQUENCE</scope>
</reference>
<proteinExistence type="predicted"/>
<evidence type="ECO:0000313" key="1">
    <source>
        <dbReference type="EMBL" id="JAH83525.1"/>
    </source>
</evidence>
<accession>A0A0E9W1S8</accession>
<reference evidence="1" key="2">
    <citation type="journal article" date="2015" name="Fish Shellfish Immunol.">
        <title>Early steps in the European eel (Anguilla anguilla)-Vibrio vulnificus interaction in the gills: Role of the RtxA13 toxin.</title>
        <authorList>
            <person name="Callol A."/>
            <person name="Pajuelo D."/>
            <person name="Ebbesson L."/>
            <person name="Teles M."/>
            <person name="MacKenzie S."/>
            <person name="Amaro C."/>
        </authorList>
    </citation>
    <scope>NUCLEOTIDE SEQUENCE</scope>
</reference>
<organism evidence="1">
    <name type="scientific">Anguilla anguilla</name>
    <name type="common">European freshwater eel</name>
    <name type="synonym">Muraena anguilla</name>
    <dbReference type="NCBI Taxonomy" id="7936"/>
    <lineage>
        <taxon>Eukaryota</taxon>
        <taxon>Metazoa</taxon>
        <taxon>Chordata</taxon>
        <taxon>Craniata</taxon>
        <taxon>Vertebrata</taxon>
        <taxon>Euteleostomi</taxon>
        <taxon>Actinopterygii</taxon>
        <taxon>Neopterygii</taxon>
        <taxon>Teleostei</taxon>
        <taxon>Anguilliformes</taxon>
        <taxon>Anguillidae</taxon>
        <taxon>Anguilla</taxon>
    </lineage>
</organism>